<dbReference type="SUPFAM" id="SSF52540">
    <property type="entry name" value="P-loop containing nucleoside triphosphate hydrolases"/>
    <property type="match status" value="1"/>
</dbReference>
<evidence type="ECO:0008006" key="3">
    <source>
        <dbReference type="Google" id="ProtNLM"/>
    </source>
</evidence>
<dbReference type="AlphaFoldDB" id="A0A4R7S5F9"/>
<dbReference type="InterPro" id="IPR027417">
    <property type="entry name" value="P-loop_NTPase"/>
</dbReference>
<dbReference type="Gene3D" id="3.40.50.300">
    <property type="entry name" value="P-loop containing nucleotide triphosphate hydrolases"/>
    <property type="match status" value="1"/>
</dbReference>
<name>A0A4R7S5F9_9BACT</name>
<keyword evidence="2" id="KW-1185">Reference proteome</keyword>
<dbReference type="Proteomes" id="UP000295662">
    <property type="component" value="Unassembled WGS sequence"/>
</dbReference>
<gene>
    <name evidence="1" type="ORF">EI77_01587</name>
</gene>
<dbReference type="RefSeq" id="WP_166647112.1">
    <property type="nucleotide sequence ID" value="NZ_SOCA01000002.1"/>
</dbReference>
<reference evidence="1 2" key="1">
    <citation type="submission" date="2019-03" db="EMBL/GenBank/DDBJ databases">
        <title>Genomic Encyclopedia of Archaeal and Bacterial Type Strains, Phase II (KMG-II): from individual species to whole genera.</title>
        <authorList>
            <person name="Goeker M."/>
        </authorList>
    </citation>
    <scope>NUCLEOTIDE SEQUENCE [LARGE SCALE GENOMIC DNA]</scope>
    <source>
        <strain evidence="1 2">ATCC 25309</strain>
    </source>
</reference>
<evidence type="ECO:0000313" key="2">
    <source>
        <dbReference type="Proteomes" id="UP000295662"/>
    </source>
</evidence>
<proteinExistence type="predicted"/>
<protein>
    <recommendedName>
        <fullName evidence="3">Thymidylate kinase</fullName>
    </recommendedName>
</protein>
<organism evidence="1 2">
    <name type="scientific">Prosthecobacter fusiformis</name>
    <dbReference type="NCBI Taxonomy" id="48464"/>
    <lineage>
        <taxon>Bacteria</taxon>
        <taxon>Pseudomonadati</taxon>
        <taxon>Verrucomicrobiota</taxon>
        <taxon>Verrucomicrobiia</taxon>
        <taxon>Verrucomicrobiales</taxon>
        <taxon>Verrucomicrobiaceae</taxon>
        <taxon>Prosthecobacter</taxon>
    </lineage>
</organism>
<sequence>MIVVELAGDSGVGKSTMSAIVAERLRQVLGDEAVAALPEKNVPRRSRRWTRVKRWVWVTTHPAALLTAWKTTESSICTASYYGWMRCLSTVGLARKAVKQGVQVALVDQGILRLQVLPQHIHLLPRTSLPDLVLHLVADPAILEKRRISRSKKKCVRHQGEARISAAITSLHTLGAEMDEAKRRVLLDDFGHKFCDQPFSEEEITHMLAMPSTPVTAESKPEGLKAGRCHPQVCQLLQAQGIRLEKLDTSLHDLETTAENCCRAILSVLGFKGKLEV</sequence>
<evidence type="ECO:0000313" key="1">
    <source>
        <dbReference type="EMBL" id="TDU73119.1"/>
    </source>
</evidence>
<accession>A0A4R7S5F9</accession>
<comment type="caution">
    <text evidence="1">The sequence shown here is derived from an EMBL/GenBank/DDBJ whole genome shotgun (WGS) entry which is preliminary data.</text>
</comment>
<dbReference type="EMBL" id="SOCA01000002">
    <property type="protein sequence ID" value="TDU73119.1"/>
    <property type="molecule type" value="Genomic_DNA"/>
</dbReference>